<organism evidence="2 3">
    <name type="scientific">Stieleria maiorica</name>
    <dbReference type="NCBI Taxonomy" id="2795974"/>
    <lineage>
        <taxon>Bacteria</taxon>
        <taxon>Pseudomonadati</taxon>
        <taxon>Planctomycetota</taxon>
        <taxon>Planctomycetia</taxon>
        <taxon>Pirellulales</taxon>
        <taxon>Pirellulaceae</taxon>
        <taxon>Stieleria</taxon>
    </lineage>
</organism>
<evidence type="ECO:0000256" key="1">
    <source>
        <dbReference type="SAM" id="Phobius"/>
    </source>
</evidence>
<dbReference type="InterPro" id="IPR032675">
    <property type="entry name" value="LRR_dom_sf"/>
</dbReference>
<gene>
    <name evidence="2" type="ORF">Mal15_21740</name>
</gene>
<keyword evidence="1" id="KW-1133">Transmembrane helix</keyword>
<reference evidence="2 3" key="1">
    <citation type="submission" date="2019-02" db="EMBL/GenBank/DDBJ databases">
        <title>Planctomycetal bacteria perform biofilm scaping via a novel small molecule.</title>
        <authorList>
            <person name="Jeske O."/>
            <person name="Boedeker C."/>
            <person name="Wiegand S."/>
            <person name="Breitling P."/>
            <person name="Kallscheuer N."/>
            <person name="Jogler M."/>
            <person name="Rohde M."/>
            <person name="Petersen J."/>
            <person name="Medema M.H."/>
            <person name="Surup F."/>
            <person name="Jogler C."/>
        </authorList>
    </citation>
    <scope>NUCLEOTIDE SEQUENCE [LARGE SCALE GENOMIC DNA]</scope>
    <source>
        <strain evidence="2 3">Mal15</strain>
    </source>
</reference>
<dbReference type="AlphaFoldDB" id="A0A5B9MGA1"/>
<proteinExistence type="predicted"/>
<accession>A0A5B9MGA1</accession>
<keyword evidence="1" id="KW-0472">Membrane</keyword>
<feature type="transmembrane region" description="Helical" evidence="1">
    <location>
        <begin position="439"/>
        <end position="462"/>
    </location>
</feature>
<evidence type="ECO:0008006" key="4">
    <source>
        <dbReference type="Google" id="ProtNLM"/>
    </source>
</evidence>
<feature type="transmembrane region" description="Helical" evidence="1">
    <location>
        <begin position="415"/>
        <end position="433"/>
    </location>
</feature>
<dbReference type="Proteomes" id="UP000321353">
    <property type="component" value="Chromosome"/>
</dbReference>
<dbReference type="Gene3D" id="3.80.10.10">
    <property type="entry name" value="Ribonuclease Inhibitor"/>
    <property type="match status" value="1"/>
</dbReference>
<name>A0A5B9MGA1_9BACT</name>
<dbReference type="KEGG" id="smam:Mal15_21740"/>
<dbReference type="SUPFAM" id="SSF52047">
    <property type="entry name" value="RNI-like"/>
    <property type="match status" value="1"/>
</dbReference>
<feature type="transmembrane region" description="Helical" evidence="1">
    <location>
        <begin position="469"/>
        <end position="487"/>
    </location>
</feature>
<evidence type="ECO:0000313" key="3">
    <source>
        <dbReference type="Proteomes" id="UP000321353"/>
    </source>
</evidence>
<feature type="transmembrane region" description="Helical" evidence="1">
    <location>
        <begin position="378"/>
        <end position="395"/>
    </location>
</feature>
<keyword evidence="3" id="KW-1185">Reference proteome</keyword>
<sequence length="787" mass="88211">MFIQDSTHCVELNSAPRSERRIDKLRLVACLVVFISTACAATADSPSLISKISPPSITDGQALSPTSASGESRLKAEIAMIRQAYKGWGLKRTIKTYPTVRDDSSQDSVGSTDWSERTPVVSYSDDFLRLGDRFRAERLQPLQQKMVFAYDGQIGRMRFFHGITNRPLSPNVYAQERNGAPRLPHGVLVEFYYSRHLNWLVLADHEKQLFPPESVIGQPSVEEVQFNGHPCWRVSWFGINNEDLDVVSDCEVYLAKDRSLLPLRQSYSTPAGDRWPELKTIEIDAFQIDSASGLWYPEQVTARRRWNSQMQPTRIRFEIDNRFADTTIYSDAPVVNAKHAAPPKPIVAKYAPVPVLTELSGPGSNSMMMRQVFEPQRAGGGMFAFVFVLAALAIWFKATRLGAALRQFLGRHRTLLGTSGIALTAAVAYLSSYPPGWTTYGLTMMLVGLFGLTWIVVTVLLIGQKQISIRLALFAATCLAICFGGYSKGIKRIQVRQRMISEVREMGGQVEMGMWHLDEEGLYLPMRLSQVFGEAWSGRANRAAVSYESFSKKNIDRWCLEEVQWLGLASRQQQAFDVNAEALSRIDATDSLWTLHVEGGYLDGKALTAMAHFPRLIDLHFDCQHRPVAEEVAQLPQLERIWLTNAIVDDELIRSLRGIKNLDYVTLVKPRFGNCEQRHHDWEIDGVEVQFATLTPEAINTLGRLSTNLNFVDCHVNLPASADVELPLTTGFSFRDCKLDNDTLLRLSNSPQLVSIGLMGTDVSVDGIEAFSRLRPEVALAMKSPRD</sequence>
<dbReference type="EMBL" id="CP036264">
    <property type="protein sequence ID" value="QEF98127.1"/>
    <property type="molecule type" value="Genomic_DNA"/>
</dbReference>
<protein>
    <recommendedName>
        <fullName evidence="4">Leucine Rich repeats (2 copies)</fullName>
    </recommendedName>
</protein>
<evidence type="ECO:0000313" key="2">
    <source>
        <dbReference type="EMBL" id="QEF98127.1"/>
    </source>
</evidence>
<keyword evidence="1" id="KW-0812">Transmembrane</keyword>